<name>R2Q368_9ENTE</name>
<gene>
    <name evidence="1" type="ORF">UAU_03546</name>
</gene>
<dbReference type="HOGENOM" id="CLU_2046066_0_0_9"/>
<proteinExistence type="predicted"/>
<sequence>MALKGLLPVVKKVKVDRFYDLDELHDILSTESNIEGLYIQGKGLNRCLYARGVGKYDVSIAPGKKYILLNEYVRKGKGKKDFLASAVTLGITDIVGRNQGIETVIKEYAAEVDRVLNKKD</sequence>
<dbReference type="Proteomes" id="UP000013782">
    <property type="component" value="Unassembled WGS sequence"/>
</dbReference>
<comment type="caution">
    <text evidence="1">The sequence shown here is derived from an EMBL/GenBank/DDBJ whole genome shotgun (WGS) entry which is preliminary data.</text>
</comment>
<dbReference type="PATRIC" id="fig|1158607.3.peg.3542"/>
<accession>R2Q368</accession>
<evidence type="ECO:0000313" key="1">
    <source>
        <dbReference type="EMBL" id="EOH91007.1"/>
    </source>
</evidence>
<evidence type="ECO:0000313" key="2">
    <source>
        <dbReference type="Proteomes" id="UP000013782"/>
    </source>
</evidence>
<dbReference type="EMBL" id="AJAQ01000035">
    <property type="protein sequence ID" value="EOH91007.1"/>
    <property type="molecule type" value="Genomic_DNA"/>
</dbReference>
<organism evidence="1 2">
    <name type="scientific">Enterococcus pallens ATCC BAA-351</name>
    <dbReference type="NCBI Taxonomy" id="1158607"/>
    <lineage>
        <taxon>Bacteria</taxon>
        <taxon>Bacillati</taxon>
        <taxon>Bacillota</taxon>
        <taxon>Bacilli</taxon>
        <taxon>Lactobacillales</taxon>
        <taxon>Enterococcaceae</taxon>
        <taxon>Enterococcus</taxon>
    </lineage>
</organism>
<dbReference type="RefSeq" id="WP_010758520.1">
    <property type="nucleotide sequence ID" value="NZ_ASWD01000004.1"/>
</dbReference>
<dbReference type="AlphaFoldDB" id="R2Q368"/>
<reference evidence="1 2" key="1">
    <citation type="submission" date="2013-02" db="EMBL/GenBank/DDBJ databases">
        <title>The Genome Sequence of Enterococcus pallens BAA-351.</title>
        <authorList>
            <consortium name="The Broad Institute Genome Sequencing Platform"/>
            <consortium name="The Broad Institute Genome Sequencing Center for Infectious Disease"/>
            <person name="Earl A.M."/>
            <person name="Gilmore M.S."/>
            <person name="Lebreton F."/>
            <person name="Walker B."/>
            <person name="Young S.K."/>
            <person name="Zeng Q."/>
            <person name="Gargeya S."/>
            <person name="Fitzgerald M."/>
            <person name="Haas B."/>
            <person name="Abouelleil A."/>
            <person name="Alvarado L."/>
            <person name="Arachchi H.M."/>
            <person name="Berlin A.M."/>
            <person name="Chapman S.B."/>
            <person name="Dewar J."/>
            <person name="Goldberg J."/>
            <person name="Griggs A."/>
            <person name="Gujja S."/>
            <person name="Hansen M."/>
            <person name="Howarth C."/>
            <person name="Imamovic A."/>
            <person name="Larimer J."/>
            <person name="McCowan C."/>
            <person name="Murphy C."/>
            <person name="Neiman D."/>
            <person name="Pearson M."/>
            <person name="Priest M."/>
            <person name="Roberts A."/>
            <person name="Saif S."/>
            <person name="Shea T."/>
            <person name="Sisk P."/>
            <person name="Sykes S."/>
            <person name="Wortman J."/>
            <person name="Nusbaum C."/>
            <person name="Birren B."/>
        </authorList>
    </citation>
    <scope>NUCLEOTIDE SEQUENCE [LARGE SCALE GENOMIC DNA]</scope>
    <source>
        <strain evidence="1 2">ATCC BAA-351</strain>
    </source>
</reference>
<protein>
    <submittedName>
        <fullName evidence="1">Uncharacterized protein</fullName>
    </submittedName>
</protein>
<keyword evidence="2" id="KW-1185">Reference proteome</keyword>